<evidence type="ECO:0000313" key="14">
    <source>
        <dbReference type="Proteomes" id="UP000646844"/>
    </source>
</evidence>
<dbReference type="OMA" id="CGGGNFK"/>
<dbReference type="GO" id="GO:0005524">
    <property type="term" value="F:ATP binding"/>
    <property type="evidence" value="ECO:0007669"/>
    <property type="project" value="UniProtKB-UniRule"/>
</dbReference>
<evidence type="ECO:0000256" key="4">
    <source>
        <dbReference type="ARBA" id="ARBA00022598"/>
    </source>
</evidence>
<dbReference type="AlphaFoldDB" id="A0A832TIX8"/>
<dbReference type="SMR" id="A0A832TIX8"/>
<dbReference type="InterPro" id="IPR036621">
    <property type="entry name" value="Anticodon-bd_dom_sf"/>
</dbReference>
<feature type="binding site" evidence="11">
    <location>
        <begin position="272"/>
        <end position="273"/>
    </location>
    <ligand>
        <name>L-histidine</name>
        <dbReference type="ChEBI" id="CHEBI:57595"/>
    </ligand>
</feature>
<comment type="subcellular location">
    <subcellularLocation>
        <location evidence="1 10">Cytoplasm</location>
    </subcellularLocation>
</comment>
<dbReference type="SUPFAM" id="SSF52954">
    <property type="entry name" value="Class II aaRS ABD-related"/>
    <property type="match status" value="1"/>
</dbReference>
<dbReference type="GO" id="GO:0006427">
    <property type="term" value="P:histidyl-tRNA aminoacylation"/>
    <property type="evidence" value="ECO:0007669"/>
    <property type="project" value="UniProtKB-UniRule"/>
</dbReference>
<evidence type="ECO:0000256" key="11">
    <source>
        <dbReference type="PIRSR" id="PIRSR001549-1"/>
    </source>
</evidence>
<keyword evidence="7 10" id="KW-0648">Protein biosynthesis</keyword>
<dbReference type="HAMAP" id="MF_00125">
    <property type="entry name" value="HisZ"/>
    <property type="match status" value="1"/>
</dbReference>
<feature type="domain" description="Aminoacyl-transfer RNA synthetases class-II family profile" evidence="12">
    <location>
        <begin position="1"/>
        <end position="377"/>
    </location>
</feature>
<dbReference type="InterPro" id="IPR041715">
    <property type="entry name" value="HisRS-like_core"/>
</dbReference>
<dbReference type="InterPro" id="IPR004517">
    <property type="entry name" value="HisZ"/>
</dbReference>
<evidence type="ECO:0000256" key="10">
    <source>
        <dbReference type="HAMAP-Rule" id="MF_00127"/>
    </source>
</evidence>
<dbReference type="Proteomes" id="UP000646844">
    <property type="component" value="Unassembled WGS sequence"/>
</dbReference>
<reference evidence="13" key="1">
    <citation type="journal article" date="2020" name="bioRxiv">
        <title>A rank-normalized archaeal taxonomy based on genome phylogeny resolves widespread incomplete and uneven classifications.</title>
        <authorList>
            <person name="Rinke C."/>
            <person name="Chuvochina M."/>
            <person name="Mussig A.J."/>
            <person name="Chaumeil P.-A."/>
            <person name="Waite D.W."/>
            <person name="Whitman W.B."/>
            <person name="Parks D.H."/>
            <person name="Hugenholtz P."/>
        </authorList>
    </citation>
    <scope>NUCLEOTIDE SEQUENCE</scope>
    <source>
        <strain evidence="13">UBA8838</strain>
    </source>
</reference>
<keyword evidence="6 10" id="KW-0067">ATP-binding</keyword>
<sequence length="426" mass="48946">MISYEPVRGMKDYYGEELHKIKVVENAFLKIVKLAGYQEVETPIVEDFQLFALKGGEELRNTMYVFKDKAGREVALRPEFTPSIVRFYLNSLQHLPKPIRLYYLGTVYRYDEPQFGRYREFRQAGIELLGSSNIYSDLEILQILIEIYRELNLINKIRLKINNISLIRKILNKLNISDNLQEHFLHLIDKGKIDEALSLLPSSEYTELITNILSVNNLDISSYNKIKEDLTEKYNLKDLIQDLDRIMLLKNILDNLGVNSYIDLGFVRGLAYYTGLIFEVLHPSVSFSIAGGGRYDNLVELYGGPQTPAIGFAIGVERTALVLEEPNTVKEKQNKIGVIVLSDEAILYAIRIVDKLRSNNYIATINLKSISISKLIPSYAEEGYSFLIFIGKKEYEDKTITLKNLSTKEQVTIKEENLLDYLKQII</sequence>
<dbReference type="SUPFAM" id="SSF55681">
    <property type="entry name" value="Class II aaRS and biotin synthetases"/>
    <property type="match status" value="1"/>
</dbReference>
<evidence type="ECO:0000256" key="5">
    <source>
        <dbReference type="ARBA" id="ARBA00022741"/>
    </source>
</evidence>
<dbReference type="InterPro" id="IPR006195">
    <property type="entry name" value="aa-tRNA-synth_II"/>
</dbReference>
<dbReference type="EMBL" id="DUJO01000051">
    <property type="protein sequence ID" value="HII75001.1"/>
    <property type="molecule type" value="Genomic_DNA"/>
</dbReference>
<accession>A0A832TIX8</accession>
<evidence type="ECO:0000256" key="3">
    <source>
        <dbReference type="ARBA" id="ARBA00022490"/>
    </source>
</evidence>
<feature type="binding site" evidence="11">
    <location>
        <position position="127"/>
    </location>
    <ligand>
        <name>L-histidine</name>
        <dbReference type="ChEBI" id="CHEBI:57595"/>
    </ligand>
</feature>
<evidence type="ECO:0000256" key="6">
    <source>
        <dbReference type="ARBA" id="ARBA00022840"/>
    </source>
</evidence>
<feature type="binding site" evidence="11">
    <location>
        <position position="268"/>
    </location>
    <ligand>
        <name>L-histidine</name>
        <dbReference type="ChEBI" id="CHEBI:57595"/>
    </ligand>
</feature>
<evidence type="ECO:0000256" key="2">
    <source>
        <dbReference type="ARBA" id="ARBA00008226"/>
    </source>
</evidence>
<evidence type="ECO:0000256" key="1">
    <source>
        <dbReference type="ARBA" id="ARBA00004496"/>
    </source>
</evidence>
<evidence type="ECO:0000256" key="8">
    <source>
        <dbReference type="ARBA" id="ARBA00023146"/>
    </source>
</evidence>
<dbReference type="PANTHER" id="PTHR43707:SF1">
    <property type="entry name" value="HISTIDINE--TRNA LIGASE, MITOCHONDRIAL-RELATED"/>
    <property type="match status" value="1"/>
</dbReference>
<comment type="caution">
    <text evidence="13">The sequence shown here is derived from an EMBL/GenBank/DDBJ whole genome shotgun (WGS) entry which is preliminary data.</text>
</comment>
<keyword evidence="8 10" id="KW-0030">Aminoacyl-tRNA synthetase</keyword>
<evidence type="ECO:0000256" key="9">
    <source>
        <dbReference type="ARBA" id="ARBA00047639"/>
    </source>
</evidence>
<feature type="binding site" evidence="11">
    <location>
        <begin position="79"/>
        <end position="81"/>
    </location>
    <ligand>
        <name>L-histidine</name>
        <dbReference type="ChEBI" id="CHEBI:57595"/>
    </ligand>
</feature>
<dbReference type="PANTHER" id="PTHR43707">
    <property type="entry name" value="HISTIDYL-TRNA SYNTHETASE"/>
    <property type="match status" value="1"/>
</dbReference>
<dbReference type="CDD" id="cd00773">
    <property type="entry name" value="HisRS-like_core"/>
    <property type="match status" value="1"/>
</dbReference>
<dbReference type="GeneID" id="1458237"/>
<evidence type="ECO:0000259" key="12">
    <source>
        <dbReference type="PROSITE" id="PS50862"/>
    </source>
</evidence>
<dbReference type="PROSITE" id="PS50862">
    <property type="entry name" value="AA_TRNA_LIGASE_II"/>
    <property type="match status" value="1"/>
</dbReference>
<dbReference type="RefSeq" id="WP_010978283.1">
    <property type="nucleotide sequence ID" value="NZ_BAABQO010000002.1"/>
</dbReference>
<dbReference type="Pfam" id="PF13393">
    <property type="entry name" value="tRNA-synt_His"/>
    <property type="match status" value="1"/>
</dbReference>
<dbReference type="Pfam" id="PF03129">
    <property type="entry name" value="HGTP_anticodon"/>
    <property type="match status" value="1"/>
</dbReference>
<dbReference type="InterPro" id="IPR015807">
    <property type="entry name" value="His-tRNA-ligase"/>
</dbReference>
<dbReference type="InterPro" id="IPR045864">
    <property type="entry name" value="aa-tRNA-synth_II/BPL/LPL"/>
</dbReference>
<dbReference type="GO" id="GO:0004821">
    <property type="term" value="F:histidine-tRNA ligase activity"/>
    <property type="evidence" value="ECO:0007669"/>
    <property type="project" value="UniProtKB-UniRule"/>
</dbReference>
<keyword evidence="3 10" id="KW-0963">Cytoplasm</keyword>
<dbReference type="Gene3D" id="3.30.930.10">
    <property type="entry name" value="Bira Bifunctional Protein, Domain 2"/>
    <property type="match status" value="1"/>
</dbReference>
<feature type="binding site" evidence="11">
    <location>
        <position position="123"/>
    </location>
    <ligand>
        <name>L-histidine</name>
        <dbReference type="ChEBI" id="CHEBI:57595"/>
    </ligand>
</feature>
<comment type="catalytic activity">
    <reaction evidence="9 10">
        <text>tRNA(His) + L-histidine + ATP = L-histidyl-tRNA(His) + AMP + diphosphate + H(+)</text>
        <dbReference type="Rhea" id="RHEA:17313"/>
        <dbReference type="Rhea" id="RHEA-COMP:9665"/>
        <dbReference type="Rhea" id="RHEA-COMP:9689"/>
        <dbReference type="ChEBI" id="CHEBI:15378"/>
        <dbReference type="ChEBI" id="CHEBI:30616"/>
        <dbReference type="ChEBI" id="CHEBI:33019"/>
        <dbReference type="ChEBI" id="CHEBI:57595"/>
        <dbReference type="ChEBI" id="CHEBI:78442"/>
        <dbReference type="ChEBI" id="CHEBI:78527"/>
        <dbReference type="ChEBI" id="CHEBI:456215"/>
        <dbReference type="EC" id="6.1.1.21"/>
    </reaction>
</comment>
<dbReference type="HAMAP" id="MF_00127">
    <property type="entry name" value="His_tRNA_synth"/>
    <property type="match status" value="1"/>
</dbReference>
<feature type="binding site" evidence="11">
    <location>
        <position position="109"/>
    </location>
    <ligand>
        <name>L-histidine</name>
        <dbReference type="ChEBI" id="CHEBI:57595"/>
    </ligand>
</feature>
<comment type="similarity">
    <text evidence="2 10">Belongs to the class-II aminoacyl-tRNA synthetase family.</text>
</comment>
<dbReference type="GO" id="GO:0005737">
    <property type="term" value="C:cytoplasm"/>
    <property type="evidence" value="ECO:0007669"/>
    <property type="project" value="UniProtKB-SubCell"/>
</dbReference>
<name>A0A832TIX8_9CREN</name>
<dbReference type="NCBIfam" id="TIGR00442">
    <property type="entry name" value="hisS"/>
    <property type="match status" value="1"/>
</dbReference>
<protein>
    <recommendedName>
        <fullName evidence="10">Histidine--tRNA ligase</fullName>
        <ecNumber evidence="10">6.1.1.21</ecNumber>
    </recommendedName>
    <alternativeName>
        <fullName evidence="10">Histidyl-tRNA synthetase</fullName>
        <shortName evidence="10">HisRS</shortName>
    </alternativeName>
</protein>
<evidence type="ECO:0000313" key="13">
    <source>
        <dbReference type="EMBL" id="HII75001.1"/>
    </source>
</evidence>
<dbReference type="Gene3D" id="3.40.50.800">
    <property type="entry name" value="Anticodon-binding domain"/>
    <property type="match status" value="1"/>
</dbReference>
<keyword evidence="5 10" id="KW-0547">Nucleotide-binding</keyword>
<proteinExistence type="inferred from homology"/>
<organism evidence="13 14">
    <name type="scientific">Sulfurisphaera tokodaii</name>
    <dbReference type="NCBI Taxonomy" id="111955"/>
    <lineage>
        <taxon>Archaea</taxon>
        <taxon>Thermoproteota</taxon>
        <taxon>Thermoprotei</taxon>
        <taxon>Sulfolobales</taxon>
        <taxon>Sulfolobaceae</taxon>
        <taxon>Sulfurisphaera</taxon>
    </lineage>
</organism>
<gene>
    <name evidence="10" type="primary">hisS</name>
    <name evidence="13" type="ORF">HA332_11675</name>
</gene>
<dbReference type="InterPro" id="IPR004516">
    <property type="entry name" value="HisRS/HisZ"/>
</dbReference>
<keyword evidence="4 10" id="KW-0436">Ligase</keyword>
<dbReference type="InterPro" id="IPR004154">
    <property type="entry name" value="Anticodon-bd"/>
</dbReference>
<evidence type="ECO:0000256" key="7">
    <source>
        <dbReference type="ARBA" id="ARBA00022917"/>
    </source>
</evidence>
<dbReference type="EC" id="6.1.1.21" evidence="10"/>
<dbReference type="GO" id="GO:0000105">
    <property type="term" value="P:L-histidine biosynthetic process"/>
    <property type="evidence" value="ECO:0007669"/>
    <property type="project" value="InterPro"/>
</dbReference>
<dbReference type="PIRSF" id="PIRSF001549">
    <property type="entry name" value="His-tRNA_synth"/>
    <property type="match status" value="1"/>
</dbReference>